<dbReference type="EMBL" id="PUIB01000024">
    <property type="protein sequence ID" value="PQO28801.1"/>
    <property type="molecule type" value="Genomic_DNA"/>
</dbReference>
<dbReference type="AlphaFoldDB" id="A0A2S8F9G7"/>
<feature type="compositionally biased region" description="Polar residues" evidence="1">
    <location>
        <begin position="121"/>
        <end position="136"/>
    </location>
</feature>
<evidence type="ECO:0000313" key="4">
    <source>
        <dbReference type="EMBL" id="PQO28801.1"/>
    </source>
</evidence>
<dbReference type="GO" id="GO:0016989">
    <property type="term" value="F:sigma factor antagonist activity"/>
    <property type="evidence" value="ECO:0007669"/>
    <property type="project" value="TreeGrafter"/>
</dbReference>
<dbReference type="RefSeq" id="WP_105358062.1">
    <property type="nucleotide sequence ID" value="NZ_PUIB01000024.1"/>
</dbReference>
<organism evidence="4 5">
    <name type="scientific">Blastopirellula marina</name>
    <dbReference type="NCBI Taxonomy" id="124"/>
    <lineage>
        <taxon>Bacteria</taxon>
        <taxon>Pseudomonadati</taxon>
        <taxon>Planctomycetota</taxon>
        <taxon>Planctomycetia</taxon>
        <taxon>Pirellulales</taxon>
        <taxon>Pirellulaceae</taxon>
        <taxon>Blastopirellula</taxon>
    </lineage>
</organism>
<name>A0A2S8F9G7_9BACT</name>
<protein>
    <recommendedName>
        <fullName evidence="3">FecR protein domain-containing protein</fullName>
    </recommendedName>
</protein>
<keyword evidence="2" id="KW-0812">Transmembrane</keyword>
<evidence type="ECO:0000259" key="3">
    <source>
        <dbReference type="Pfam" id="PF04773"/>
    </source>
</evidence>
<feature type="domain" description="FecR protein" evidence="3">
    <location>
        <begin position="202"/>
        <end position="259"/>
    </location>
</feature>
<evidence type="ECO:0000313" key="5">
    <source>
        <dbReference type="Proteomes" id="UP000239388"/>
    </source>
</evidence>
<evidence type="ECO:0000256" key="2">
    <source>
        <dbReference type="SAM" id="Phobius"/>
    </source>
</evidence>
<dbReference type="Proteomes" id="UP000239388">
    <property type="component" value="Unassembled WGS sequence"/>
</dbReference>
<feature type="transmembrane region" description="Helical" evidence="2">
    <location>
        <begin position="92"/>
        <end position="111"/>
    </location>
</feature>
<dbReference type="Pfam" id="PF04773">
    <property type="entry name" value="FecR"/>
    <property type="match status" value="1"/>
</dbReference>
<feature type="region of interest" description="Disordered" evidence="1">
    <location>
        <begin position="121"/>
        <end position="140"/>
    </location>
</feature>
<dbReference type="PANTHER" id="PTHR30273:SF2">
    <property type="entry name" value="PROTEIN FECR"/>
    <property type="match status" value="1"/>
</dbReference>
<keyword evidence="2" id="KW-1133">Transmembrane helix</keyword>
<gene>
    <name evidence="4" type="ORF">C5Y98_23780</name>
</gene>
<evidence type="ECO:0000256" key="1">
    <source>
        <dbReference type="SAM" id="MobiDB-lite"/>
    </source>
</evidence>
<dbReference type="InterPro" id="IPR006860">
    <property type="entry name" value="FecR"/>
</dbReference>
<keyword evidence="2" id="KW-0472">Membrane</keyword>
<accession>A0A2S8F9G7</accession>
<proteinExistence type="predicted"/>
<reference evidence="4 5" key="1">
    <citation type="submission" date="2018-02" db="EMBL/GenBank/DDBJ databases">
        <title>Comparative genomes isolates from brazilian mangrove.</title>
        <authorList>
            <person name="Araujo J.E."/>
            <person name="Taketani R.G."/>
            <person name="Silva M.C.P."/>
            <person name="Loureco M.V."/>
            <person name="Andreote F.D."/>
        </authorList>
    </citation>
    <scope>NUCLEOTIDE SEQUENCE [LARGE SCALE GENOMIC DNA]</scope>
    <source>
        <strain evidence="4 5">NAP PRIS-MGV</strain>
    </source>
</reference>
<dbReference type="Gene3D" id="2.60.120.1440">
    <property type="match status" value="1"/>
</dbReference>
<sequence>MTREFNKRLGELAHRSVHDSLTADEHAELEQMLLASSDAREAYLLLLDLEYGLAKLAAEETGRQTLTLPEAVLPSRVTRGERTVSQPSRSNYLPLIALTLLGFLAIAWFVWHGSSSQIAQEATSPTATPNEASPNANLPEEPEMRIVQLARSRFFGEPQAFVPGNILDLHHDYALVEGCVQLRSRTGAEMIVQAPAVFNVQSAEQVLLKMGTCSVYAPDGAEGFQVSTPKAVVVDKGTRFSIRVNETGEADVEVIEGAAELFAVDEMAQPKADSLMLAAGEGRVVNSLGEITTGNANQFGNTYRAALPDRIIDFDATGPSDPEPDQLLGVTVQRGGKTYQYDVDQLIGFDLIHFKAGRNSQNLTTPIKQTDPMEGDGSRTRAHLLDQDHSLATGLLNPGGSSKPLVSDPDMTNADLDQRTPGIGIRFHQPVVNNPGPDILFFDLQVVVHPEAGDPFFVSPTHFQPGLHSHAVLRYDISLADRQAHLLSGFRLYGFRQPIRSVEELLTAKHNGGVAHAAPAKIIAVGIDLSDLGYPLGAEVDELFFQDMLDDENLIDPVFLGGLPPTSTTSSSLEK</sequence>
<dbReference type="OrthoDB" id="226716at2"/>
<dbReference type="InterPro" id="IPR012373">
    <property type="entry name" value="Ferrdict_sens_TM"/>
</dbReference>
<comment type="caution">
    <text evidence="4">The sequence shown here is derived from an EMBL/GenBank/DDBJ whole genome shotgun (WGS) entry which is preliminary data.</text>
</comment>
<dbReference type="PANTHER" id="PTHR30273">
    <property type="entry name" value="PERIPLASMIC SIGNAL SENSOR AND SIGMA FACTOR ACTIVATOR FECR-RELATED"/>
    <property type="match status" value="1"/>
</dbReference>